<comment type="caution">
    <text evidence="7">The sequence shown here is derived from an EMBL/GenBank/DDBJ whole genome shotgun (WGS) entry which is preliminary data.</text>
</comment>
<dbReference type="Pfam" id="PF00990">
    <property type="entry name" value="GGDEF"/>
    <property type="match status" value="1"/>
</dbReference>
<dbReference type="CDD" id="cd01948">
    <property type="entry name" value="EAL"/>
    <property type="match status" value="1"/>
</dbReference>
<dbReference type="Pfam" id="PF13682">
    <property type="entry name" value="CZB"/>
    <property type="match status" value="1"/>
</dbReference>
<reference evidence="7 8" key="1">
    <citation type="submission" date="2020-10" db="EMBL/GenBank/DDBJ databases">
        <title>The genome sequence of Chitinilyticum litopenaei 4Y14.</title>
        <authorList>
            <person name="Liu Y."/>
        </authorList>
    </citation>
    <scope>NUCLEOTIDE SEQUENCE [LARGE SCALE GENOMIC DNA]</scope>
    <source>
        <strain evidence="7 8">4Y14</strain>
    </source>
</reference>
<feature type="domain" description="HAMP" evidence="5">
    <location>
        <begin position="296"/>
        <end position="348"/>
    </location>
</feature>
<evidence type="ECO:0000313" key="7">
    <source>
        <dbReference type="EMBL" id="MBE9608241.1"/>
    </source>
</evidence>
<feature type="domain" description="EAL" evidence="4">
    <location>
        <begin position="685"/>
        <end position="939"/>
    </location>
</feature>
<evidence type="ECO:0000259" key="5">
    <source>
        <dbReference type="PROSITE" id="PS50885"/>
    </source>
</evidence>
<dbReference type="SUPFAM" id="SSF141868">
    <property type="entry name" value="EAL domain-like"/>
    <property type="match status" value="1"/>
</dbReference>
<name>A0A8J7FPK3_9NEIS</name>
<dbReference type="SMART" id="SM00267">
    <property type="entry name" value="GGDEF"/>
    <property type="match status" value="1"/>
</dbReference>
<keyword evidence="1" id="KW-0175">Coiled coil</keyword>
<evidence type="ECO:0000313" key="8">
    <source>
        <dbReference type="Proteomes" id="UP000604481"/>
    </source>
</evidence>
<feature type="transmembrane region" description="Helical" evidence="2">
    <location>
        <begin position="269"/>
        <end position="291"/>
    </location>
</feature>
<dbReference type="InterPro" id="IPR043128">
    <property type="entry name" value="Rev_trsase/Diguanyl_cyclase"/>
</dbReference>
<dbReference type="SMART" id="SM00091">
    <property type="entry name" value="PAS"/>
    <property type="match status" value="1"/>
</dbReference>
<dbReference type="Gene3D" id="3.20.20.450">
    <property type="entry name" value="EAL domain"/>
    <property type="match status" value="1"/>
</dbReference>
<accession>A0A8J7FPK3</accession>
<dbReference type="FunFam" id="3.30.70.270:FF:000001">
    <property type="entry name" value="Diguanylate cyclase domain protein"/>
    <property type="match status" value="1"/>
</dbReference>
<dbReference type="InterPro" id="IPR035965">
    <property type="entry name" value="PAS-like_dom_sf"/>
</dbReference>
<dbReference type="EMBL" id="JADFUA010000001">
    <property type="protein sequence ID" value="MBE9608241.1"/>
    <property type="molecule type" value="Genomic_DNA"/>
</dbReference>
<dbReference type="InterPro" id="IPR013656">
    <property type="entry name" value="PAS_4"/>
</dbReference>
<evidence type="ECO:0000259" key="6">
    <source>
        <dbReference type="PROSITE" id="PS50887"/>
    </source>
</evidence>
<evidence type="ECO:0000256" key="1">
    <source>
        <dbReference type="SAM" id="Coils"/>
    </source>
</evidence>
<evidence type="ECO:0000259" key="4">
    <source>
        <dbReference type="PROSITE" id="PS50883"/>
    </source>
</evidence>
<dbReference type="SMART" id="SM00304">
    <property type="entry name" value="HAMP"/>
    <property type="match status" value="1"/>
</dbReference>
<dbReference type="SMART" id="SM00052">
    <property type="entry name" value="EAL"/>
    <property type="match status" value="1"/>
</dbReference>
<dbReference type="PROSITE" id="PS50883">
    <property type="entry name" value="EAL"/>
    <property type="match status" value="1"/>
</dbReference>
<dbReference type="InterPro" id="IPR052155">
    <property type="entry name" value="Biofilm_reg_signaling"/>
</dbReference>
<dbReference type="Gene3D" id="1.20.120.30">
    <property type="entry name" value="Aspartate receptor, ligand-binding domain"/>
    <property type="match status" value="1"/>
</dbReference>
<dbReference type="PANTHER" id="PTHR44757:SF2">
    <property type="entry name" value="BIOFILM ARCHITECTURE MAINTENANCE PROTEIN MBAA"/>
    <property type="match status" value="1"/>
</dbReference>
<dbReference type="CDD" id="cd06225">
    <property type="entry name" value="HAMP"/>
    <property type="match status" value="1"/>
</dbReference>
<gene>
    <name evidence="7" type="ORF">INR99_02660</name>
</gene>
<dbReference type="Pfam" id="PF00672">
    <property type="entry name" value="HAMP"/>
    <property type="match status" value="1"/>
</dbReference>
<evidence type="ECO:0000259" key="3">
    <source>
        <dbReference type="PROSITE" id="PS50112"/>
    </source>
</evidence>
<dbReference type="GO" id="GO:0016020">
    <property type="term" value="C:membrane"/>
    <property type="evidence" value="ECO:0007669"/>
    <property type="project" value="InterPro"/>
</dbReference>
<dbReference type="InterPro" id="IPR000160">
    <property type="entry name" value="GGDEF_dom"/>
</dbReference>
<proteinExistence type="predicted"/>
<evidence type="ECO:0000256" key="2">
    <source>
        <dbReference type="SAM" id="Phobius"/>
    </source>
</evidence>
<dbReference type="Gene3D" id="3.30.450.20">
    <property type="entry name" value="PAS domain"/>
    <property type="match status" value="1"/>
</dbReference>
<dbReference type="Gene3D" id="6.10.340.10">
    <property type="match status" value="1"/>
</dbReference>
<organism evidence="7 8">
    <name type="scientific">Chitinilyticum piscinae</name>
    <dbReference type="NCBI Taxonomy" id="2866724"/>
    <lineage>
        <taxon>Bacteria</taxon>
        <taxon>Pseudomonadati</taxon>
        <taxon>Pseudomonadota</taxon>
        <taxon>Betaproteobacteria</taxon>
        <taxon>Neisseriales</taxon>
        <taxon>Chitinibacteraceae</taxon>
        <taxon>Chitinilyticum</taxon>
    </lineage>
</organism>
<dbReference type="SUPFAM" id="SSF55073">
    <property type="entry name" value="Nucleotide cyclase"/>
    <property type="match status" value="1"/>
</dbReference>
<dbReference type="GO" id="GO:0007165">
    <property type="term" value="P:signal transduction"/>
    <property type="evidence" value="ECO:0007669"/>
    <property type="project" value="InterPro"/>
</dbReference>
<dbReference type="InterPro" id="IPR025991">
    <property type="entry name" value="Chemoreceptor_zinc-bind_dom"/>
</dbReference>
<dbReference type="InterPro" id="IPR003660">
    <property type="entry name" value="HAMP_dom"/>
</dbReference>
<dbReference type="PROSITE" id="PS50885">
    <property type="entry name" value="HAMP"/>
    <property type="match status" value="1"/>
</dbReference>
<dbReference type="PANTHER" id="PTHR44757">
    <property type="entry name" value="DIGUANYLATE CYCLASE DGCP"/>
    <property type="match status" value="1"/>
</dbReference>
<dbReference type="NCBIfam" id="TIGR00254">
    <property type="entry name" value="GGDEF"/>
    <property type="match status" value="1"/>
</dbReference>
<dbReference type="Gene3D" id="3.30.70.270">
    <property type="match status" value="1"/>
</dbReference>
<dbReference type="SUPFAM" id="SSF55785">
    <property type="entry name" value="PYP-like sensor domain (PAS domain)"/>
    <property type="match status" value="1"/>
</dbReference>
<dbReference type="InterPro" id="IPR035919">
    <property type="entry name" value="EAL_sf"/>
</dbReference>
<dbReference type="GO" id="GO:0003824">
    <property type="term" value="F:catalytic activity"/>
    <property type="evidence" value="ECO:0007669"/>
    <property type="project" value="UniProtKB-ARBA"/>
</dbReference>
<dbReference type="PROSITE" id="PS50112">
    <property type="entry name" value="PAS"/>
    <property type="match status" value="1"/>
</dbReference>
<dbReference type="Pfam" id="PF00563">
    <property type="entry name" value="EAL"/>
    <property type="match status" value="1"/>
</dbReference>
<feature type="coiled-coil region" evidence="1">
    <location>
        <begin position="229"/>
        <end position="263"/>
    </location>
</feature>
<dbReference type="InterPro" id="IPR029787">
    <property type="entry name" value="Nucleotide_cyclase"/>
</dbReference>
<sequence>MKLLSRLRFQQKISLSFGVLIALLALNALVGVVTGLAITRQLDLQNDSEQLTSKLDRMHDGVTHFVQTRAREDAAETFHQLDQVRGAISGLQDRTRLLGKLPPVLDEYRATFQKFVIELDQKAALESQASALSARVMNDIVAIRLSESHPHTHSAVDTLSDQVSSLLWQTQAIRNQPPTAATAQIERLTLELARLQGESRVQIRQSEQQRQIYRILRDAGSYLNSFASALQYQSRNRQTEQTLQSLSEQIQSAAQQLENDTRAQIRHSILLALILAGSCFVLTIIAAMLLARQLGRGILEPVRHLLGTTQAITAGHLDERAAVHNQDEIGELARSFNQMADSLGELQASLEQRVAERTRQLSESNAALSHEIRQRQHAEAEISERERHLRTIIDLVPHFIFARNNQGQYTLANQALASAYGTTPEQLLGHRDADFNRDAELVAGIQAADQEVIQSGKAICIPDDTFIDHTGCRRDLQTSKIPYQVADATHVLGVAIDITELKQHQSQLERIAHFDILTDLPNRVLLGDRLHQAMAHAQRHAASLAVVYLDLDGFKEINDSSGHKTGDRLLARLAARMKDALRDEDTLARLGGDEFVAVLQDLHDQESSTPILKRLLAAAAEPVHVDGKLLHVSASAGVTFFPQADKVDADQLLRQADQAMYVAKQAGKNRYHLFDAEQDRMVRGHHETQERIRQGLAGNEFVLHYQPKVNMRTGQVLGAEALLRWQHPQKGLLPPAEFLPAIDNHALGIQLGEWVLDTALAQISQWRSLGLHVPVSVNIDAIQFGQSTFLDKLRATLAAHPALQSGDLELEVLETSALEDIRQLSDIMLACRDLGVGFALDDFGTGYSSLTYLKQLPAQVLKIDQSFVRDMLDDPEDLAILEGVLGLATAFQRNAIAEGVETLAHGELLLQMGCEWAQGYAIARPMPAAAIPEWLARWQPPPEWAHCAEVRRDDLPLLFAAVDHRAWMAQLQGWLRGESALPPAAASHDCKLGHWLNGDGLQRHGSKPAFLELASRHEQLHLLGQRLIALKHTGQLHLLQTAQEELDMRQQQLQHAIQTLIRP</sequence>
<dbReference type="Proteomes" id="UP000604481">
    <property type="component" value="Unassembled WGS sequence"/>
</dbReference>
<feature type="domain" description="PAS" evidence="3">
    <location>
        <begin position="385"/>
        <end position="429"/>
    </location>
</feature>
<keyword evidence="2" id="KW-0812">Transmembrane</keyword>
<dbReference type="RefSeq" id="WP_194114738.1">
    <property type="nucleotide sequence ID" value="NZ_JADFUA010000001.1"/>
</dbReference>
<dbReference type="Pfam" id="PF08448">
    <property type="entry name" value="PAS_4"/>
    <property type="match status" value="1"/>
</dbReference>
<feature type="domain" description="GGDEF" evidence="6">
    <location>
        <begin position="542"/>
        <end position="676"/>
    </location>
</feature>
<dbReference type="AlphaFoldDB" id="A0A8J7FPK3"/>
<dbReference type="SUPFAM" id="SSF158472">
    <property type="entry name" value="HAMP domain-like"/>
    <property type="match status" value="1"/>
</dbReference>
<dbReference type="CDD" id="cd01949">
    <property type="entry name" value="GGDEF"/>
    <property type="match status" value="1"/>
</dbReference>
<dbReference type="InterPro" id="IPR001633">
    <property type="entry name" value="EAL_dom"/>
</dbReference>
<dbReference type="NCBIfam" id="TIGR00229">
    <property type="entry name" value="sensory_box"/>
    <property type="match status" value="1"/>
</dbReference>
<protein>
    <submittedName>
        <fullName evidence="7">EAL domain-containing protein</fullName>
    </submittedName>
</protein>
<keyword evidence="2" id="KW-0472">Membrane</keyword>
<dbReference type="InterPro" id="IPR000014">
    <property type="entry name" value="PAS"/>
</dbReference>
<keyword evidence="2" id="KW-1133">Transmembrane helix</keyword>
<dbReference type="PROSITE" id="PS50887">
    <property type="entry name" value="GGDEF"/>
    <property type="match status" value="1"/>
</dbReference>
<keyword evidence="8" id="KW-1185">Reference proteome</keyword>